<evidence type="ECO:0000313" key="2">
    <source>
        <dbReference type="EMBL" id="GAA1618156.1"/>
    </source>
</evidence>
<dbReference type="Gene3D" id="3.40.430.10">
    <property type="entry name" value="Dihydrofolate Reductase, subunit A"/>
    <property type="match status" value="1"/>
</dbReference>
<keyword evidence="3" id="KW-1185">Reference proteome</keyword>
<proteinExistence type="predicted"/>
<dbReference type="Proteomes" id="UP001501319">
    <property type="component" value="Unassembled WGS sequence"/>
</dbReference>
<dbReference type="Pfam" id="PF01872">
    <property type="entry name" value="RibD_C"/>
    <property type="match status" value="1"/>
</dbReference>
<feature type="domain" description="Bacterial bifunctional deaminase-reductase C-terminal" evidence="1">
    <location>
        <begin position="114"/>
        <end position="177"/>
    </location>
</feature>
<comment type="caution">
    <text evidence="2">The sequence shown here is derived from an EMBL/GenBank/DDBJ whole genome shotgun (WGS) entry which is preliminary data.</text>
</comment>
<name>A0ABN2EV10_9ACTN</name>
<accession>A0ABN2EV10</accession>
<sequence length="189" mass="20132">MGRVVVIEFVTMDGVVEDPDGSGGASFGGWAFKDGPETVAGDKFRLGAAMDEGVMLLGRKTWELFARIWPGRADDFAVRMNAMPKLVASSTLKDVSGWSNSALAEGDPIDAVRNEDRDVIVTGSLSIVRALQEQDLVDEYRLLVFPSVVGEGARLFPSGVAPIHLTCTSAEQAGAAVLTRYQRVAANAS</sequence>
<organism evidence="2 3">
    <name type="scientific">Kribbella alba</name>
    <dbReference type="NCBI Taxonomy" id="190197"/>
    <lineage>
        <taxon>Bacteria</taxon>
        <taxon>Bacillati</taxon>
        <taxon>Actinomycetota</taxon>
        <taxon>Actinomycetes</taxon>
        <taxon>Propionibacteriales</taxon>
        <taxon>Kribbellaceae</taxon>
        <taxon>Kribbella</taxon>
    </lineage>
</organism>
<reference evidence="2 3" key="1">
    <citation type="journal article" date="2019" name="Int. J. Syst. Evol. Microbiol.">
        <title>The Global Catalogue of Microorganisms (GCM) 10K type strain sequencing project: providing services to taxonomists for standard genome sequencing and annotation.</title>
        <authorList>
            <consortium name="The Broad Institute Genomics Platform"/>
            <consortium name="The Broad Institute Genome Sequencing Center for Infectious Disease"/>
            <person name="Wu L."/>
            <person name="Ma J."/>
        </authorList>
    </citation>
    <scope>NUCLEOTIDE SEQUENCE [LARGE SCALE GENOMIC DNA]</scope>
    <source>
        <strain evidence="2 3">JCM 14306</strain>
    </source>
</reference>
<dbReference type="InterPro" id="IPR002734">
    <property type="entry name" value="RibDG_C"/>
</dbReference>
<evidence type="ECO:0000259" key="1">
    <source>
        <dbReference type="Pfam" id="PF01872"/>
    </source>
</evidence>
<protein>
    <submittedName>
        <fullName evidence="2">Dihydrofolate reductase family protein</fullName>
    </submittedName>
</protein>
<gene>
    <name evidence="2" type="ORF">GCM10009744_00910</name>
</gene>
<dbReference type="EMBL" id="BAAANE010000001">
    <property type="protein sequence ID" value="GAA1618156.1"/>
    <property type="molecule type" value="Genomic_DNA"/>
</dbReference>
<dbReference type="RefSeq" id="WP_344107313.1">
    <property type="nucleotide sequence ID" value="NZ_BAAANE010000001.1"/>
</dbReference>
<dbReference type="SUPFAM" id="SSF53597">
    <property type="entry name" value="Dihydrofolate reductase-like"/>
    <property type="match status" value="1"/>
</dbReference>
<dbReference type="InterPro" id="IPR024072">
    <property type="entry name" value="DHFR-like_dom_sf"/>
</dbReference>
<evidence type="ECO:0000313" key="3">
    <source>
        <dbReference type="Proteomes" id="UP001501319"/>
    </source>
</evidence>